<dbReference type="InterPro" id="IPR037121">
    <property type="entry name" value="Ribosomal_bL25_C"/>
</dbReference>
<comment type="function">
    <text evidence="5">This is one of the proteins that binds to the 5S RNA in the ribosome where it forms part of the central protuberance.</text>
</comment>
<dbReference type="InterPro" id="IPR011035">
    <property type="entry name" value="Ribosomal_bL25/Gln-tRNA_synth"/>
</dbReference>
<evidence type="ECO:0000256" key="4">
    <source>
        <dbReference type="ARBA" id="ARBA00023274"/>
    </source>
</evidence>
<dbReference type="CDD" id="cd00495">
    <property type="entry name" value="Ribosomal_L25_TL5_CTC"/>
    <property type="match status" value="1"/>
</dbReference>
<dbReference type="EMBL" id="MJEH01000023">
    <property type="protein sequence ID" value="OEH92632.1"/>
    <property type="molecule type" value="Genomic_DNA"/>
</dbReference>
<evidence type="ECO:0000256" key="5">
    <source>
        <dbReference type="HAMAP-Rule" id="MF_01334"/>
    </source>
</evidence>
<dbReference type="GO" id="GO:0008097">
    <property type="term" value="F:5S rRNA binding"/>
    <property type="evidence" value="ECO:0007669"/>
    <property type="project" value="InterPro"/>
</dbReference>
<feature type="domain" description="Large ribosomal subunit protein bL25 beta" evidence="8">
    <location>
        <begin position="100"/>
        <end position="182"/>
    </location>
</feature>
<dbReference type="Proteomes" id="UP000095209">
    <property type="component" value="Unassembled WGS sequence"/>
</dbReference>
<evidence type="ECO:0000259" key="8">
    <source>
        <dbReference type="Pfam" id="PF14693"/>
    </source>
</evidence>
<dbReference type="SUPFAM" id="SSF50715">
    <property type="entry name" value="Ribosomal protein L25-like"/>
    <property type="match status" value="1"/>
</dbReference>
<name>A0A1E5LEY2_9BACI</name>
<reference evidence="9 10" key="1">
    <citation type="submission" date="2016-08" db="EMBL/GenBank/DDBJ databases">
        <title>Genome of Bacillus solimangrovi GH2-4.</title>
        <authorList>
            <person name="Lim S."/>
            <person name="Kim B.-C."/>
        </authorList>
    </citation>
    <scope>NUCLEOTIDE SEQUENCE [LARGE SCALE GENOMIC DNA]</scope>
    <source>
        <strain evidence="9 10">GH2-4</strain>
    </source>
</reference>
<dbReference type="Pfam" id="PF14693">
    <property type="entry name" value="Ribosomal_TL5_C"/>
    <property type="match status" value="1"/>
</dbReference>
<keyword evidence="4 5" id="KW-0687">Ribonucleoprotein</keyword>
<evidence type="ECO:0000313" key="9">
    <source>
        <dbReference type="EMBL" id="OEH92632.1"/>
    </source>
</evidence>
<dbReference type="Gene3D" id="2.40.240.10">
    <property type="entry name" value="Ribosomal Protein L25, Chain P"/>
    <property type="match status" value="1"/>
</dbReference>
<dbReference type="GO" id="GO:0006412">
    <property type="term" value="P:translation"/>
    <property type="evidence" value="ECO:0007669"/>
    <property type="project" value="UniProtKB-UniRule"/>
</dbReference>
<dbReference type="InterPro" id="IPR020056">
    <property type="entry name" value="Rbsml_bL25/Gln-tRNA_synth_N"/>
</dbReference>
<accession>A0A1E5LEY2</accession>
<comment type="subunit">
    <text evidence="5">Part of the 50S ribosomal subunit; part of the 5S rRNA/L5/L18/L25 subcomplex. Contacts the 5S rRNA. Binds to the 5S rRNA independently of L5 and L18.</text>
</comment>
<dbReference type="PANTHER" id="PTHR33284:SF1">
    <property type="entry name" value="RIBOSOMAL PROTEIN L25_GLN-TRNA SYNTHETASE, ANTI-CODON-BINDING DOMAIN-CONTAINING PROTEIN"/>
    <property type="match status" value="1"/>
</dbReference>
<feature type="compositionally biased region" description="Polar residues" evidence="6">
    <location>
        <begin position="192"/>
        <end position="213"/>
    </location>
</feature>
<evidence type="ECO:0000256" key="1">
    <source>
        <dbReference type="ARBA" id="ARBA00022730"/>
    </source>
</evidence>
<dbReference type="STRING" id="1305675.BFG57_14790"/>
<keyword evidence="2 5" id="KW-0694">RNA-binding</keyword>
<evidence type="ECO:0000259" key="7">
    <source>
        <dbReference type="Pfam" id="PF01386"/>
    </source>
</evidence>
<sequence>MSNALKAKVRADLKHSNTTKIRKSGGFPAVVYGANKQSKAIAVETVEFTKTIKDVGRNGIIELNIEGNEKEAVMLHDIQMDPIKNEVLHADFFIVDMSSKIDVEVNVHIIGEAKGVKEGGVLDQPYHQLHVRALPTDIPESIDIDVSDLEIGDTVEVKDLKTGRQYEILDDENTTVITIVPPTSEEVEDSGETQSSAENAESTQGTPTDNGDE</sequence>
<dbReference type="NCBIfam" id="TIGR00731">
    <property type="entry name" value="bL25_bact_ctc"/>
    <property type="match status" value="1"/>
</dbReference>
<dbReference type="GO" id="GO:0003735">
    <property type="term" value="F:structural constituent of ribosome"/>
    <property type="evidence" value="ECO:0007669"/>
    <property type="project" value="InterPro"/>
</dbReference>
<evidence type="ECO:0000256" key="6">
    <source>
        <dbReference type="SAM" id="MobiDB-lite"/>
    </source>
</evidence>
<gene>
    <name evidence="5" type="primary">rplY</name>
    <name evidence="5" type="synonym">ctc</name>
    <name evidence="9" type="ORF">BFG57_14790</name>
</gene>
<protein>
    <recommendedName>
        <fullName evidence="5">Large ribosomal subunit protein bL25</fullName>
    </recommendedName>
    <alternativeName>
        <fullName evidence="5">General stress protein CTC</fullName>
    </alternativeName>
</protein>
<keyword evidence="3 5" id="KW-0689">Ribosomal protein</keyword>
<comment type="caution">
    <text evidence="9">The sequence shown here is derived from an EMBL/GenBank/DDBJ whole genome shotgun (WGS) entry which is preliminary data.</text>
</comment>
<dbReference type="AlphaFoldDB" id="A0A1E5LEY2"/>
<comment type="similarity">
    <text evidence="5">Belongs to the bacterial ribosomal protein bL25 family. CTC subfamily.</text>
</comment>
<dbReference type="InterPro" id="IPR020930">
    <property type="entry name" value="Ribosomal_uL5_bac-type"/>
</dbReference>
<dbReference type="NCBIfam" id="NF004133">
    <property type="entry name" value="PRK05618.2-4"/>
    <property type="match status" value="1"/>
</dbReference>
<dbReference type="InterPro" id="IPR020057">
    <property type="entry name" value="Ribosomal_bL25_b-dom"/>
</dbReference>
<dbReference type="OrthoDB" id="9790002at2"/>
<dbReference type="InterPro" id="IPR029751">
    <property type="entry name" value="Ribosomal_L25_dom"/>
</dbReference>
<feature type="region of interest" description="Disordered" evidence="6">
    <location>
        <begin position="179"/>
        <end position="213"/>
    </location>
</feature>
<dbReference type="InterPro" id="IPR001021">
    <property type="entry name" value="Ribosomal_bL25_long"/>
</dbReference>
<evidence type="ECO:0000256" key="3">
    <source>
        <dbReference type="ARBA" id="ARBA00022980"/>
    </source>
</evidence>
<evidence type="ECO:0000313" key="10">
    <source>
        <dbReference type="Proteomes" id="UP000095209"/>
    </source>
</evidence>
<dbReference type="HAMAP" id="MF_01334">
    <property type="entry name" value="Ribosomal_bL25_CTC"/>
    <property type="match status" value="1"/>
</dbReference>
<dbReference type="Pfam" id="PF01386">
    <property type="entry name" value="Ribosomal_L25p"/>
    <property type="match status" value="1"/>
</dbReference>
<dbReference type="Gene3D" id="2.170.120.20">
    <property type="entry name" value="Ribosomal protein L25, beta domain"/>
    <property type="match status" value="1"/>
</dbReference>
<dbReference type="RefSeq" id="WP_069717332.1">
    <property type="nucleotide sequence ID" value="NZ_MJEH01000023.1"/>
</dbReference>
<keyword evidence="10" id="KW-1185">Reference proteome</keyword>
<feature type="domain" description="Large ribosomal subunit protein bL25 L25" evidence="7">
    <location>
        <begin position="5"/>
        <end position="92"/>
    </location>
</feature>
<dbReference type="PANTHER" id="PTHR33284">
    <property type="entry name" value="RIBOSOMAL PROTEIN L25/GLN-TRNA SYNTHETASE, ANTI-CODON-BINDING DOMAIN-CONTAINING PROTEIN"/>
    <property type="match status" value="1"/>
</dbReference>
<evidence type="ECO:0000256" key="2">
    <source>
        <dbReference type="ARBA" id="ARBA00022884"/>
    </source>
</evidence>
<keyword evidence="1 5" id="KW-0699">rRNA-binding</keyword>
<organism evidence="9 10">
    <name type="scientific">Bacillus solimangrovi</name>
    <dbReference type="NCBI Taxonomy" id="1305675"/>
    <lineage>
        <taxon>Bacteria</taxon>
        <taxon>Bacillati</taxon>
        <taxon>Bacillota</taxon>
        <taxon>Bacilli</taxon>
        <taxon>Bacillales</taxon>
        <taxon>Bacillaceae</taxon>
        <taxon>Bacillus</taxon>
    </lineage>
</organism>
<dbReference type="GO" id="GO:0022625">
    <property type="term" value="C:cytosolic large ribosomal subunit"/>
    <property type="evidence" value="ECO:0007669"/>
    <property type="project" value="TreeGrafter"/>
</dbReference>
<proteinExistence type="inferred from homology"/>